<feature type="domain" description="Inward rectifier potassium channel C-terminal" evidence="15">
    <location>
        <begin position="187"/>
        <end position="331"/>
    </location>
</feature>
<dbReference type="PANTHER" id="PTHR11767">
    <property type="entry name" value="INWARD RECTIFIER POTASSIUM CHANNEL"/>
    <property type="match status" value="1"/>
</dbReference>
<evidence type="ECO:0000256" key="3">
    <source>
        <dbReference type="ARBA" id="ARBA00022538"/>
    </source>
</evidence>
<keyword evidence="6 12" id="KW-0630">Potassium</keyword>
<dbReference type="HOGENOM" id="CLU_022738_3_0_1"/>
<keyword evidence="8 12" id="KW-0406">Ion transport</keyword>
<evidence type="ECO:0000256" key="4">
    <source>
        <dbReference type="ARBA" id="ARBA00022692"/>
    </source>
</evidence>
<keyword evidence="9 13" id="KW-0472">Membrane</keyword>
<accession>S4RAK2</accession>
<dbReference type="Pfam" id="PF17655">
    <property type="entry name" value="IRK_C"/>
    <property type="match status" value="1"/>
</dbReference>
<dbReference type="AlphaFoldDB" id="S4RAK2"/>
<keyword evidence="4 12" id="KW-0812">Transmembrane</keyword>
<dbReference type="PRINTS" id="PR01320">
    <property type="entry name" value="KIRCHANNEL"/>
</dbReference>
<sequence length="333" mass="37966">AAAPMAGKYKRQRYVTKDGKCRVRLGHIQDKMRFLSDMFTTIVDLKYRWFLAIFTLCYLLTWLLFGLVYLLMALIRGDLDPQEGHQACFDNVDGFLGALLFSVETQRTIGYADGQEPGRPTDHRVLIAPNSDSAFRAAPLCGATACQRYKKYIKQKNSHLIFSFHLSRHFNCPVISIALPIHHINRLIIPHINRLIISSRGRQEGEFLPLEQSDINLGSETGRDSLFLVEPLLIYHVIDASSPFWEFSAESLQHEEFEIVVILQGTIEATGVWTCQALTSYTNDEILWGHRFEPVMSLVKGAFKVDYSCFENTYEVNLPTCSAKEMYEKQQAA</sequence>
<evidence type="ECO:0000256" key="13">
    <source>
        <dbReference type="SAM" id="Phobius"/>
    </source>
</evidence>
<feature type="transmembrane region" description="Helical" evidence="13">
    <location>
        <begin position="49"/>
        <end position="72"/>
    </location>
</feature>
<protein>
    <submittedName>
        <fullName evidence="16">Si:ch211-113j13.2</fullName>
    </submittedName>
</protein>
<evidence type="ECO:0000256" key="7">
    <source>
        <dbReference type="ARBA" id="ARBA00022989"/>
    </source>
</evidence>
<keyword evidence="3 12" id="KW-0633">Potassium transport</keyword>
<dbReference type="InterPro" id="IPR013518">
    <property type="entry name" value="K_chnl_inward-rec_Kir_cyto"/>
</dbReference>
<evidence type="ECO:0000259" key="15">
    <source>
        <dbReference type="Pfam" id="PF17655"/>
    </source>
</evidence>
<dbReference type="InterPro" id="IPR041647">
    <property type="entry name" value="IRK_C"/>
</dbReference>
<keyword evidence="10 12" id="KW-0407">Ion channel</keyword>
<dbReference type="SUPFAM" id="SSF81296">
    <property type="entry name" value="E set domains"/>
    <property type="match status" value="1"/>
</dbReference>
<dbReference type="GO" id="GO:0005242">
    <property type="term" value="F:inward rectifier potassium channel activity"/>
    <property type="evidence" value="ECO:0007669"/>
    <property type="project" value="InterPro"/>
</dbReference>
<comment type="similarity">
    <text evidence="12">Belongs to the inward rectifier-type potassium channel (TC 1.A.2.1) family.</text>
</comment>
<dbReference type="Gene3D" id="1.10.287.70">
    <property type="match status" value="1"/>
</dbReference>
<dbReference type="GO" id="GO:0034702">
    <property type="term" value="C:monoatomic ion channel complex"/>
    <property type="evidence" value="ECO:0007669"/>
    <property type="project" value="UniProtKB-KW"/>
</dbReference>
<feature type="domain" description="Potassium channel inwardly rectifying transmembrane" evidence="14">
    <location>
        <begin position="15"/>
        <end position="112"/>
    </location>
</feature>
<dbReference type="GO" id="GO:0005886">
    <property type="term" value="C:plasma membrane"/>
    <property type="evidence" value="ECO:0007669"/>
    <property type="project" value="TreeGrafter"/>
</dbReference>
<dbReference type="GeneTree" id="ENSGT01080000257365"/>
<reference evidence="16" key="1">
    <citation type="submission" date="2025-08" db="UniProtKB">
        <authorList>
            <consortium name="Ensembl"/>
        </authorList>
    </citation>
    <scope>IDENTIFICATION</scope>
</reference>
<organism evidence="16">
    <name type="scientific">Petromyzon marinus</name>
    <name type="common">Sea lamprey</name>
    <dbReference type="NCBI Taxonomy" id="7757"/>
    <lineage>
        <taxon>Eukaryota</taxon>
        <taxon>Metazoa</taxon>
        <taxon>Chordata</taxon>
        <taxon>Craniata</taxon>
        <taxon>Vertebrata</taxon>
        <taxon>Cyclostomata</taxon>
        <taxon>Hyperoartia</taxon>
        <taxon>Petromyzontiformes</taxon>
        <taxon>Petromyzontidae</taxon>
        <taxon>Petromyzon</taxon>
    </lineage>
</organism>
<dbReference type="GO" id="GO:1990573">
    <property type="term" value="P:potassium ion import across plasma membrane"/>
    <property type="evidence" value="ECO:0007669"/>
    <property type="project" value="TreeGrafter"/>
</dbReference>
<evidence type="ECO:0000256" key="5">
    <source>
        <dbReference type="ARBA" id="ARBA00022882"/>
    </source>
</evidence>
<comment type="catalytic activity">
    <reaction evidence="11">
        <text>K(+)(in) = K(+)(out)</text>
        <dbReference type="Rhea" id="RHEA:29463"/>
        <dbReference type="ChEBI" id="CHEBI:29103"/>
    </reaction>
</comment>
<evidence type="ECO:0000256" key="12">
    <source>
        <dbReference type="RuleBase" id="RU003822"/>
    </source>
</evidence>
<proteinExistence type="inferred from homology"/>
<evidence type="ECO:0000256" key="2">
    <source>
        <dbReference type="ARBA" id="ARBA00022448"/>
    </source>
</evidence>
<comment type="subcellular location">
    <subcellularLocation>
        <location evidence="1 12">Membrane</location>
        <topology evidence="1 12">Multi-pass membrane protein</topology>
    </subcellularLocation>
</comment>
<keyword evidence="5 12" id="KW-0851">Voltage-gated channel</keyword>
<evidence type="ECO:0000256" key="11">
    <source>
        <dbReference type="ARBA" id="ARBA00034430"/>
    </source>
</evidence>
<evidence type="ECO:0000256" key="1">
    <source>
        <dbReference type="ARBA" id="ARBA00004141"/>
    </source>
</evidence>
<evidence type="ECO:0000259" key="14">
    <source>
        <dbReference type="Pfam" id="PF01007"/>
    </source>
</evidence>
<dbReference type="STRING" id="7757.ENSPMAP00000002233"/>
<dbReference type="Ensembl" id="ENSPMAT00000002244.1">
    <property type="protein sequence ID" value="ENSPMAP00000002233.1"/>
    <property type="gene ID" value="ENSPMAG00000002032.1"/>
</dbReference>
<evidence type="ECO:0000256" key="9">
    <source>
        <dbReference type="ARBA" id="ARBA00023136"/>
    </source>
</evidence>
<evidence type="ECO:0000256" key="8">
    <source>
        <dbReference type="ARBA" id="ARBA00023065"/>
    </source>
</evidence>
<dbReference type="SUPFAM" id="SSF81324">
    <property type="entry name" value="Voltage-gated potassium channels"/>
    <property type="match status" value="1"/>
</dbReference>
<keyword evidence="2 12" id="KW-0813">Transport</keyword>
<dbReference type="Pfam" id="PF01007">
    <property type="entry name" value="IRK"/>
    <property type="match status" value="1"/>
</dbReference>
<dbReference type="GO" id="GO:0034765">
    <property type="term" value="P:regulation of monoatomic ion transmembrane transport"/>
    <property type="evidence" value="ECO:0007669"/>
    <property type="project" value="TreeGrafter"/>
</dbReference>
<dbReference type="Gene3D" id="2.60.40.1400">
    <property type="entry name" value="G protein-activated inward rectifier potassium channel 1"/>
    <property type="match status" value="1"/>
</dbReference>
<dbReference type="InterPro" id="IPR016449">
    <property type="entry name" value="K_chnl_inward-rec_Kir"/>
</dbReference>
<name>S4RAK2_PETMA</name>
<reference evidence="16" key="2">
    <citation type="submission" date="2025-09" db="UniProtKB">
        <authorList>
            <consortium name="Ensembl"/>
        </authorList>
    </citation>
    <scope>IDENTIFICATION</scope>
</reference>
<dbReference type="InterPro" id="IPR014756">
    <property type="entry name" value="Ig_E-set"/>
</dbReference>
<dbReference type="InterPro" id="IPR040445">
    <property type="entry name" value="Kir_TM"/>
</dbReference>
<evidence type="ECO:0000313" key="16">
    <source>
        <dbReference type="Ensembl" id="ENSPMAP00000002233.1"/>
    </source>
</evidence>
<keyword evidence="7 13" id="KW-1133">Transmembrane helix</keyword>
<dbReference type="FunFam" id="2.60.40.1400:FF:000006">
    <property type="entry name" value="G protein-activated inward rectifier potassium channel 1"/>
    <property type="match status" value="1"/>
</dbReference>
<evidence type="ECO:0000256" key="6">
    <source>
        <dbReference type="ARBA" id="ARBA00022958"/>
    </source>
</evidence>
<evidence type="ECO:0000256" key="10">
    <source>
        <dbReference type="ARBA" id="ARBA00023303"/>
    </source>
</evidence>
<dbReference type="PANTHER" id="PTHR11767:SF100">
    <property type="entry name" value="G PROTEIN-ACTIVATED INWARD RECTIFIER POTASSIUM CHANNEL 4-LIKE"/>
    <property type="match status" value="1"/>
</dbReference>